<dbReference type="EMBL" id="CM018051">
    <property type="protein sequence ID" value="KAA8516669.1"/>
    <property type="molecule type" value="Genomic_DNA"/>
</dbReference>
<sequence>MDSVFTEFHHHHHRSHQIIRWPALLLISPPLPNSKGSFMNKSITDAPDFVPSGTIVLWNLALIVKVVQVL</sequence>
<reference evidence="1 2" key="1">
    <citation type="submission" date="2019-09" db="EMBL/GenBank/DDBJ databases">
        <title>A chromosome-level genome assembly of the Chinese tupelo Nyssa sinensis.</title>
        <authorList>
            <person name="Yang X."/>
            <person name="Kang M."/>
            <person name="Yang Y."/>
            <person name="Xiong H."/>
            <person name="Wang M."/>
            <person name="Zhang Z."/>
            <person name="Wang Z."/>
            <person name="Wu H."/>
            <person name="Ma T."/>
            <person name="Liu J."/>
            <person name="Xi Z."/>
        </authorList>
    </citation>
    <scope>NUCLEOTIDE SEQUENCE [LARGE SCALE GENOMIC DNA]</scope>
    <source>
        <strain evidence="1">J267</strain>
        <tissue evidence="1">Leaf</tissue>
    </source>
</reference>
<proteinExistence type="predicted"/>
<evidence type="ECO:0000313" key="1">
    <source>
        <dbReference type="EMBL" id="KAA8516669.1"/>
    </source>
</evidence>
<name>A0A5J4ZF87_9ASTE</name>
<accession>A0A5J4ZF87</accession>
<organism evidence="1 2">
    <name type="scientific">Nyssa sinensis</name>
    <dbReference type="NCBI Taxonomy" id="561372"/>
    <lineage>
        <taxon>Eukaryota</taxon>
        <taxon>Viridiplantae</taxon>
        <taxon>Streptophyta</taxon>
        <taxon>Embryophyta</taxon>
        <taxon>Tracheophyta</taxon>
        <taxon>Spermatophyta</taxon>
        <taxon>Magnoliopsida</taxon>
        <taxon>eudicotyledons</taxon>
        <taxon>Gunneridae</taxon>
        <taxon>Pentapetalae</taxon>
        <taxon>asterids</taxon>
        <taxon>Cornales</taxon>
        <taxon>Nyssaceae</taxon>
        <taxon>Nyssa</taxon>
    </lineage>
</organism>
<evidence type="ECO:0000313" key="2">
    <source>
        <dbReference type="Proteomes" id="UP000325577"/>
    </source>
</evidence>
<keyword evidence="2" id="KW-1185">Reference proteome</keyword>
<protein>
    <submittedName>
        <fullName evidence="1">Uncharacterized protein</fullName>
    </submittedName>
</protein>
<dbReference type="Proteomes" id="UP000325577">
    <property type="component" value="Linkage Group LG8"/>
</dbReference>
<gene>
    <name evidence="1" type="ORF">F0562_016825</name>
</gene>
<dbReference type="AlphaFoldDB" id="A0A5J4ZF87"/>